<proteinExistence type="predicted"/>
<keyword evidence="9" id="KW-1185">Reference proteome</keyword>
<feature type="domain" description="P/Homo B" evidence="7">
    <location>
        <begin position="880"/>
        <end position="1035"/>
    </location>
</feature>
<dbReference type="Pfam" id="PF00041">
    <property type="entry name" value="fn3"/>
    <property type="match status" value="1"/>
</dbReference>
<dbReference type="InterPro" id="IPR002884">
    <property type="entry name" value="P_dom"/>
</dbReference>
<sequence>MNRSLHHFVCFALAIFFSTGFAQNSYWTRDVSNRQYNTVSLDKLNQGEFEVYQLDFEAFKQQLSGTPLREVAAALGGEKIMVFPDDKGNLERFKVVEAPILNVELSKMFPEIKSYLGFSLDNEGARIRFTVSPQGVKTMTSYVGKPMVFMQPVERGSGSYLAYNRAARGDSGSYAFECLTETEELPIKEQDVTSLVSRDANDQVLREFVLGLSVTAEYTQFWDDGDNSNGDAVADALAQINATVARSTEMFEIDFAVTFTLVTGPAGNPTELIYTNTGTDPYSNDSNYNGELQGALDSVLGSGGYDVGHLLGLSPTTPGNGNAGCIGCVCNNGQKGSGFSTHPFNDNDGGPYMADFFDIDYVPHELGHQFGANHTWAFNTEGTGVNAEPGSGTTIMGYAGITGGNDVQDHSDPYFHYFSILQVSNHIATRTCDLESAISNDPPVANAGADYIIPQGTAFVLKGAATDANSGDTLTYTWEQIDSGQQSNTQFGPTRTSGGLFRSRPPSTNPNRIMPLMSRVLAGQLTESNPVETIDNTSWETVATVTRTMNFALTVRDRSEANGTALGLTPQNDYDTMAVTVDGASGPFAVTSQSSSVTYDGNSTQTVTWDVAGTNAGAVNAANVNILMSEDGGNTFTYTLASNVPNDGSHDVVMPNINTTQARIWIEPSDNIFFAVNSSDFAINEISAFGWTYDNIDDSVCQPADAVYTFTYNTVGGFSETTNFSALNVPSGASASFSPTSATADGTPVTVTLSGTGSVAVGNYAITIRGTSTSQTEDQVVDLNVFSTTFGALTLTAPADGAIDQAIDANLTWNADANAQTYDVQIATDSGFTNVIENTTTANTSYTATTLSAGTQYYWRVRATNQCGQGSYSAVRSFTTSAFDCGIFTATDTPITISTTGGITYTSDTAVSGVPSTFVVTDVNVNINIPHTYNDDLDIFLIAADGTRVELSTDNGGNRDGYINVTFDNESTNVLPGGNGDITGTYAPEGDLSVLYGQLGAIVNGTWTLEVTDDAGQDGGSIELFSVEICAEADTDGDGVLDSVDNCPTVPNPGQEDANTNGIGDACETAVVAVDIYLEGATKNSGDALMTDDLRAILPTATPYTDGATCNASVFAVTGNDAIVDWVWVELRSASDNSLLIDAKSALVQRDGDVVDTDGVSPVTFDQTADNYFVVVNHRNHIPVMSATTQFLYATSTDVDLASASSSVVGNANALILTATGKYAMFSGDYDGNGQAQNTDVSGLRPLLGTAGYDAADLDMNGQVQLTDINNVLRPNIGKGQQF</sequence>
<dbReference type="PROSITE" id="PS50853">
    <property type="entry name" value="FN3"/>
    <property type="match status" value="1"/>
</dbReference>
<feature type="domain" description="Fibronectin type-III" evidence="6">
    <location>
        <begin position="794"/>
        <end position="883"/>
    </location>
</feature>
<dbReference type="EMBL" id="JBHTJH010000003">
    <property type="protein sequence ID" value="MFD0861109.1"/>
    <property type="molecule type" value="Genomic_DNA"/>
</dbReference>
<evidence type="ECO:0000313" key="9">
    <source>
        <dbReference type="Proteomes" id="UP001596978"/>
    </source>
</evidence>
<dbReference type="PROSITE" id="PS51829">
    <property type="entry name" value="P_HOMO_B"/>
    <property type="match status" value="1"/>
</dbReference>
<dbReference type="Proteomes" id="UP001596978">
    <property type="component" value="Unassembled WGS sequence"/>
</dbReference>
<dbReference type="InterPro" id="IPR003367">
    <property type="entry name" value="Thrombospondin_3-like_rpt"/>
</dbReference>
<evidence type="ECO:0000256" key="5">
    <source>
        <dbReference type="SAM" id="SignalP"/>
    </source>
</evidence>
<dbReference type="Gene3D" id="2.60.40.10">
    <property type="entry name" value="Immunoglobulins"/>
    <property type="match status" value="2"/>
</dbReference>
<evidence type="ECO:0000256" key="4">
    <source>
        <dbReference type="SAM" id="MobiDB-lite"/>
    </source>
</evidence>
<feature type="signal peptide" evidence="5">
    <location>
        <begin position="1"/>
        <end position="22"/>
    </location>
</feature>
<comment type="caution">
    <text evidence="8">The sequence shown here is derived from an EMBL/GenBank/DDBJ whole genome shotgun (WGS) entry which is preliminary data.</text>
</comment>
<reference evidence="9" key="1">
    <citation type="journal article" date="2019" name="Int. J. Syst. Evol. Microbiol.">
        <title>The Global Catalogue of Microorganisms (GCM) 10K type strain sequencing project: providing services to taxonomists for standard genome sequencing and annotation.</title>
        <authorList>
            <consortium name="The Broad Institute Genomics Platform"/>
            <consortium name="The Broad Institute Genome Sequencing Center for Infectious Disease"/>
            <person name="Wu L."/>
            <person name="Ma J."/>
        </authorList>
    </citation>
    <scope>NUCLEOTIDE SEQUENCE [LARGE SCALE GENOMIC DNA]</scope>
    <source>
        <strain evidence="9">CCUG 62952</strain>
    </source>
</reference>
<accession>A0ABW3CW81</accession>
<dbReference type="Pfam" id="PF02412">
    <property type="entry name" value="TSP_3"/>
    <property type="match status" value="1"/>
</dbReference>
<name>A0ABW3CW81_9FLAO</name>
<feature type="compositionally biased region" description="Polar residues" evidence="4">
    <location>
        <begin position="484"/>
        <end position="497"/>
    </location>
</feature>
<evidence type="ECO:0000256" key="1">
    <source>
        <dbReference type="ARBA" id="ARBA00022670"/>
    </source>
</evidence>
<dbReference type="InterPro" id="IPR028974">
    <property type="entry name" value="TSP_type-3_rpt"/>
</dbReference>
<dbReference type="Gene3D" id="2.60.120.260">
    <property type="entry name" value="Galactose-binding domain-like"/>
    <property type="match status" value="1"/>
</dbReference>
<feature type="region of interest" description="Disordered" evidence="4">
    <location>
        <begin position="484"/>
        <end position="511"/>
    </location>
</feature>
<dbReference type="Gene3D" id="3.40.390.10">
    <property type="entry name" value="Collagenase (Catalytic Domain)"/>
    <property type="match status" value="1"/>
</dbReference>
<evidence type="ECO:0000313" key="8">
    <source>
        <dbReference type="EMBL" id="MFD0861109.1"/>
    </source>
</evidence>
<dbReference type="InterPro" id="IPR024079">
    <property type="entry name" value="MetalloPept_cat_dom_sf"/>
</dbReference>
<dbReference type="RefSeq" id="WP_386403505.1">
    <property type="nucleotide sequence ID" value="NZ_JBHTJH010000003.1"/>
</dbReference>
<evidence type="ECO:0000256" key="2">
    <source>
        <dbReference type="ARBA" id="ARBA00022729"/>
    </source>
</evidence>
<evidence type="ECO:0000259" key="6">
    <source>
        <dbReference type="PROSITE" id="PS50853"/>
    </source>
</evidence>
<evidence type="ECO:0000256" key="3">
    <source>
        <dbReference type="ARBA" id="ARBA00022801"/>
    </source>
</evidence>
<dbReference type="SUPFAM" id="SSF49265">
    <property type="entry name" value="Fibronectin type III"/>
    <property type="match status" value="1"/>
</dbReference>
<feature type="chain" id="PRO_5046597039" evidence="5">
    <location>
        <begin position="23"/>
        <end position="1283"/>
    </location>
</feature>
<dbReference type="InterPro" id="IPR018247">
    <property type="entry name" value="EF_Hand_1_Ca_BS"/>
</dbReference>
<dbReference type="InterPro" id="IPR008979">
    <property type="entry name" value="Galactose-bd-like_sf"/>
</dbReference>
<keyword evidence="3" id="KW-0378">Hydrolase</keyword>
<organism evidence="8 9">
    <name type="scientific">Sungkyunkwania multivorans</name>
    <dbReference type="NCBI Taxonomy" id="1173618"/>
    <lineage>
        <taxon>Bacteria</taxon>
        <taxon>Pseudomonadati</taxon>
        <taxon>Bacteroidota</taxon>
        <taxon>Flavobacteriia</taxon>
        <taxon>Flavobacteriales</taxon>
        <taxon>Flavobacteriaceae</taxon>
        <taxon>Sungkyunkwania</taxon>
    </lineage>
</organism>
<keyword evidence="2 5" id="KW-0732">Signal</keyword>
<keyword evidence="1" id="KW-0645">Protease</keyword>
<dbReference type="SUPFAM" id="SSF49785">
    <property type="entry name" value="Galactose-binding domain-like"/>
    <property type="match status" value="1"/>
</dbReference>
<gene>
    <name evidence="8" type="ORF">ACFQ1M_02725</name>
</gene>
<dbReference type="InterPro" id="IPR013783">
    <property type="entry name" value="Ig-like_fold"/>
</dbReference>
<protein>
    <submittedName>
        <fullName evidence="8">Reprolysin-like metallopeptidase</fullName>
    </submittedName>
</protein>
<dbReference type="InterPro" id="IPR036116">
    <property type="entry name" value="FN3_sf"/>
</dbReference>
<dbReference type="PROSITE" id="PS00018">
    <property type="entry name" value="EF_HAND_1"/>
    <property type="match status" value="1"/>
</dbReference>
<dbReference type="SUPFAM" id="SSF55486">
    <property type="entry name" value="Metalloproteases ('zincins'), catalytic domain"/>
    <property type="match status" value="1"/>
</dbReference>
<dbReference type="Pfam" id="PF01483">
    <property type="entry name" value="P_proprotein"/>
    <property type="match status" value="1"/>
</dbReference>
<dbReference type="CDD" id="cd00063">
    <property type="entry name" value="FN3"/>
    <property type="match status" value="1"/>
</dbReference>
<dbReference type="SUPFAM" id="SSF103647">
    <property type="entry name" value="TSP type-3 repeat"/>
    <property type="match status" value="1"/>
</dbReference>
<evidence type="ECO:0000259" key="7">
    <source>
        <dbReference type="PROSITE" id="PS51829"/>
    </source>
</evidence>
<dbReference type="InterPro" id="IPR003961">
    <property type="entry name" value="FN3_dom"/>
</dbReference>
<dbReference type="Pfam" id="PF13583">
    <property type="entry name" value="Reprolysin_4"/>
    <property type="match status" value="1"/>
</dbReference>